<dbReference type="GO" id="GO:0000978">
    <property type="term" value="F:RNA polymerase II cis-regulatory region sequence-specific DNA binding"/>
    <property type="evidence" value="ECO:0007669"/>
    <property type="project" value="TreeGrafter"/>
</dbReference>
<evidence type="ECO:0000256" key="5">
    <source>
        <dbReference type="PROSITE-ProRule" id="PRU00042"/>
    </source>
</evidence>
<name>A0A0D7B9H5_9AGAR</name>
<dbReference type="GO" id="GO:0005634">
    <property type="term" value="C:nucleus"/>
    <property type="evidence" value="ECO:0007669"/>
    <property type="project" value="UniProtKB-ARBA"/>
</dbReference>
<dbReference type="STRING" id="1314674.A0A0D7B9H5"/>
<evidence type="ECO:0000256" key="2">
    <source>
        <dbReference type="ARBA" id="ARBA00022737"/>
    </source>
</evidence>
<dbReference type="OrthoDB" id="654211at2759"/>
<dbReference type="FunFam" id="3.30.160.60:FF:000446">
    <property type="entry name" value="Zinc finger protein"/>
    <property type="match status" value="1"/>
</dbReference>
<dbReference type="GO" id="GO:0008270">
    <property type="term" value="F:zinc ion binding"/>
    <property type="evidence" value="ECO:0007669"/>
    <property type="project" value="UniProtKB-KW"/>
</dbReference>
<dbReference type="AlphaFoldDB" id="A0A0D7B9H5"/>
<dbReference type="PROSITE" id="PS50157">
    <property type="entry name" value="ZINC_FINGER_C2H2_2"/>
    <property type="match status" value="1"/>
</dbReference>
<reference evidence="7 8" key="1">
    <citation type="journal article" date="2015" name="Fungal Genet. Biol.">
        <title>Evolution of novel wood decay mechanisms in Agaricales revealed by the genome sequences of Fistulina hepatica and Cylindrobasidium torrendii.</title>
        <authorList>
            <person name="Floudas D."/>
            <person name="Held B.W."/>
            <person name="Riley R."/>
            <person name="Nagy L.G."/>
            <person name="Koehler G."/>
            <person name="Ransdell A.S."/>
            <person name="Younus H."/>
            <person name="Chow J."/>
            <person name="Chiniquy J."/>
            <person name="Lipzen A."/>
            <person name="Tritt A."/>
            <person name="Sun H."/>
            <person name="Haridas S."/>
            <person name="LaButti K."/>
            <person name="Ohm R.A."/>
            <person name="Kues U."/>
            <person name="Blanchette R.A."/>
            <person name="Grigoriev I.V."/>
            <person name="Minto R.E."/>
            <person name="Hibbett D.S."/>
        </authorList>
    </citation>
    <scope>NUCLEOTIDE SEQUENCE [LARGE SCALE GENOMIC DNA]</scope>
    <source>
        <strain evidence="7 8">FP15055 ss-10</strain>
    </source>
</reference>
<sequence length="76" mass="9031">HWRTHTGEKPYMCSYPGCDYRAARRDGLKRHERGVHADERPLMCTYDGCPYRARNPAHMKSHLHTHERQRGLRCNV</sequence>
<dbReference type="InterPro" id="IPR036236">
    <property type="entry name" value="Znf_C2H2_sf"/>
</dbReference>
<keyword evidence="4" id="KW-0862">Zinc</keyword>
<evidence type="ECO:0000256" key="3">
    <source>
        <dbReference type="ARBA" id="ARBA00022771"/>
    </source>
</evidence>
<dbReference type="PANTHER" id="PTHR19818">
    <property type="entry name" value="ZINC FINGER PROTEIN ZIC AND GLI"/>
    <property type="match status" value="1"/>
</dbReference>
<keyword evidence="1" id="KW-0479">Metal-binding</keyword>
<protein>
    <recommendedName>
        <fullName evidence="6">C2H2-type domain-containing protein</fullName>
    </recommendedName>
</protein>
<dbReference type="InterPro" id="IPR050329">
    <property type="entry name" value="GLI_C2H2-zinc-finger"/>
</dbReference>
<proteinExistence type="predicted"/>
<dbReference type="EMBL" id="KN880543">
    <property type="protein sequence ID" value="KIY66804.1"/>
    <property type="molecule type" value="Genomic_DNA"/>
</dbReference>
<dbReference type="GO" id="GO:0045944">
    <property type="term" value="P:positive regulation of transcription by RNA polymerase II"/>
    <property type="evidence" value="ECO:0007669"/>
    <property type="project" value="UniProtKB-ARBA"/>
</dbReference>
<evidence type="ECO:0000259" key="6">
    <source>
        <dbReference type="PROSITE" id="PS50157"/>
    </source>
</evidence>
<dbReference type="Gene3D" id="3.30.160.60">
    <property type="entry name" value="Classic Zinc Finger"/>
    <property type="match status" value="2"/>
</dbReference>
<keyword evidence="8" id="KW-1185">Reference proteome</keyword>
<gene>
    <name evidence="7" type="ORF">CYLTODRAFT_336461</name>
</gene>
<keyword evidence="3 5" id="KW-0863">Zinc-finger</keyword>
<evidence type="ECO:0000313" key="7">
    <source>
        <dbReference type="EMBL" id="KIY66804.1"/>
    </source>
</evidence>
<evidence type="ECO:0000313" key="8">
    <source>
        <dbReference type="Proteomes" id="UP000054007"/>
    </source>
</evidence>
<evidence type="ECO:0000256" key="1">
    <source>
        <dbReference type="ARBA" id="ARBA00022723"/>
    </source>
</evidence>
<dbReference type="PANTHER" id="PTHR19818:SF139">
    <property type="entry name" value="PAIR-RULE PROTEIN ODD-PAIRED"/>
    <property type="match status" value="1"/>
</dbReference>
<dbReference type="SUPFAM" id="SSF57667">
    <property type="entry name" value="beta-beta-alpha zinc fingers"/>
    <property type="match status" value="2"/>
</dbReference>
<feature type="non-terminal residue" evidence="7">
    <location>
        <position position="76"/>
    </location>
</feature>
<dbReference type="Proteomes" id="UP000054007">
    <property type="component" value="Unassembled WGS sequence"/>
</dbReference>
<accession>A0A0D7B9H5</accession>
<feature type="non-terminal residue" evidence="7">
    <location>
        <position position="1"/>
    </location>
</feature>
<feature type="domain" description="C2H2-type" evidence="6">
    <location>
        <begin position="11"/>
        <end position="41"/>
    </location>
</feature>
<organism evidence="7 8">
    <name type="scientific">Cylindrobasidium torrendii FP15055 ss-10</name>
    <dbReference type="NCBI Taxonomy" id="1314674"/>
    <lineage>
        <taxon>Eukaryota</taxon>
        <taxon>Fungi</taxon>
        <taxon>Dikarya</taxon>
        <taxon>Basidiomycota</taxon>
        <taxon>Agaricomycotina</taxon>
        <taxon>Agaricomycetes</taxon>
        <taxon>Agaricomycetidae</taxon>
        <taxon>Agaricales</taxon>
        <taxon>Marasmiineae</taxon>
        <taxon>Physalacriaceae</taxon>
        <taxon>Cylindrobasidium</taxon>
    </lineage>
</organism>
<evidence type="ECO:0000256" key="4">
    <source>
        <dbReference type="ARBA" id="ARBA00022833"/>
    </source>
</evidence>
<dbReference type="InterPro" id="IPR013087">
    <property type="entry name" value="Znf_C2H2_type"/>
</dbReference>
<keyword evidence="2" id="KW-0677">Repeat</keyword>
<dbReference type="SMART" id="SM00355">
    <property type="entry name" value="ZnF_C2H2"/>
    <property type="match status" value="2"/>
</dbReference>
<dbReference type="GO" id="GO:0000981">
    <property type="term" value="F:DNA-binding transcription factor activity, RNA polymerase II-specific"/>
    <property type="evidence" value="ECO:0007669"/>
    <property type="project" value="TreeGrafter"/>
</dbReference>